<dbReference type="GO" id="GO:0005886">
    <property type="term" value="C:plasma membrane"/>
    <property type="evidence" value="ECO:0007669"/>
    <property type="project" value="TreeGrafter"/>
</dbReference>
<organism evidence="2 3">
    <name type="scientific">Mytilus edulis</name>
    <name type="common">Blue mussel</name>
    <dbReference type="NCBI Taxonomy" id="6550"/>
    <lineage>
        <taxon>Eukaryota</taxon>
        <taxon>Metazoa</taxon>
        <taxon>Spiralia</taxon>
        <taxon>Lophotrochozoa</taxon>
        <taxon>Mollusca</taxon>
        <taxon>Bivalvia</taxon>
        <taxon>Autobranchia</taxon>
        <taxon>Pteriomorphia</taxon>
        <taxon>Mytilida</taxon>
        <taxon>Mytiloidea</taxon>
        <taxon>Mytilidae</taxon>
        <taxon>Mytilinae</taxon>
        <taxon>Mytilus</taxon>
    </lineage>
</organism>
<dbReference type="GO" id="GO:0099604">
    <property type="term" value="F:ligand-gated calcium channel activity"/>
    <property type="evidence" value="ECO:0007669"/>
    <property type="project" value="TreeGrafter"/>
</dbReference>
<keyword evidence="3" id="KW-1185">Reference proteome</keyword>
<dbReference type="AlphaFoldDB" id="A0A8S3RZ65"/>
<dbReference type="InterPro" id="IPR050927">
    <property type="entry name" value="TRPM"/>
</dbReference>
<sequence length="187" mass="22039">MFPNSVSSPWELLKDLVYLPYWQLYGELNLEQIEGTEPSKCTKDPQLYTNGTMDRCPEKTSFNMIMPAVYLILTNILLVNIIIAIFSQTFQNVQNNSEMIYKFHRYALVYEYHDRPMFPIPIVIHLWRIILFWYDKRGPTKDILKEIDSTPTQQDIKGFTNRNARNERIVDSGDSKFRKSIISCSTR</sequence>
<dbReference type="PANTHER" id="PTHR13800:SF12">
    <property type="entry name" value="TRANSIENT RECEPTOR POTENTIAL CATION CHANNEL SUBFAMILY M MEMBER-LIKE 2"/>
    <property type="match status" value="1"/>
</dbReference>
<proteinExistence type="predicted"/>
<protein>
    <submittedName>
        <fullName evidence="2">TRPM3</fullName>
    </submittedName>
</protein>
<dbReference type="PANTHER" id="PTHR13800">
    <property type="entry name" value="TRANSIENT RECEPTOR POTENTIAL CATION CHANNEL, SUBFAMILY M, MEMBER 6"/>
    <property type="match status" value="1"/>
</dbReference>
<comment type="caution">
    <text evidence="2">The sequence shown here is derived from an EMBL/GenBank/DDBJ whole genome shotgun (WGS) entry which is preliminary data.</text>
</comment>
<name>A0A8S3RZ65_MYTED</name>
<gene>
    <name evidence="2" type="ORF">MEDL_27523</name>
</gene>
<evidence type="ECO:0000313" key="2">
    <source>
        <dbReference type="EMBL" id="CAG2213608.1"/>
    </source>
</evidence>
<keyword evidence="1" id="KW-0812">Transmembrane</keyword>
<accession>A0A8S3RZ65</accession>
<dbReference type="OrthoDB" id="9994106at2759"/>
<keyword evidence="1" id="KW-0472">Membrane</keyword>
<evidence type="ECO:0000256" key="1">
    <source>
        <dbReference type="SAM" id="Phobius"/>
    </source>
</evidence>
<dbReference type="EMBL" id="CAJPWZ010001375">
    <property type="protein sequence ID" value="CAG2213608.1"/>
    <property type="molecule type" value="Genomic_DNA"/>
</dbReference>
<keyword evidence="1" id="KW-1133">Transmembrane helix</keyword>
<reference evidence="2" key="1">
    <citation type="submission" date="2021-03" db="EMBL/GenBank/DDBJ databases">
        <authorList>
            <person name="Bekaert M."/>
        </authorList>
    </citation>
    <scope>NUCLEOTIDE SEQUENCE</scope>
</reference>
<feature type="transmembrane region" description="Helical" evidence="1">
    <location>
        <begin position="68"/>
        <end position="90"/>
    </location>
</feature>
<dbReference type="Proteomes" id="UP000683360">
    <property type="component" value="Unassembled WGS sequence"/>
</dbReference>
<evidence type="ECO:0000313" key="3">
    <source>
        <dbReference type="Proteomes" id="UP000683360"/>
    </source>
</evidence>